<dbReference type="InterPro" id="IPR033434">
    <property type="entry name" value="MucB/RseB_N"/>
</dbReference>
<evidence type="ECO:0000313" key="2">
    <source>
        <dbReference type="EMBL" id="RDI39178.1"/>
    </source>
</evidence>
<reference evidence="2 3" key="1">
    <citation type="submission" date="2018-07" db="EMBL/GenBank/DDBJ databases">
        <title>Genomic Encyclopedia of Type Strains, Phase IV (KMG-IV): sequencing the most valuable type-strain genomes for metagenomic binning, comparative biology and taxonomic classification.</title>
        <authorList>
            <person name="Goeker M."/>
        </authorList>
    </citation>
    <scope>NUCLEOTIDE SEQUENCE [LARGE SCALE GENOMIC DNA]</scope>
    <source>
        <strain evidence="2 3">DSM 25281</strain>
    </source>
</reference>
<gene>
    <name evidence="2" type="ORF">DFR59_11585</name>
</gene>
<dbReference type="Proteomes" id="UP000255326">
    <property type="component" value="Unassembled WGS sequence"/>
</dbReference>
<evidence type="ECO:0000313" key="3">
    <source>
        <dbReference type="Proteomes" id="UP000255326"/>
    </source>
</evidence>
<comment type="caution">
    <text evidence="2">The sequence shown here is derived from an EMBL/GenBank/DDBJ whole genome shotgun (WGS) entry which is preliminary data.</text>
</comment>
<protein>
    <submittedName>
        <fullName evidence="2">MucB/RseB family protein</fullName>
    </submittedName>
</protein>
<dbReference type="Gene3D" id="2.50.20.10">
    <property type="entry name" value="Lipoprotein localisation LolA/LolB/LppX"/>
    <property type="match status" value="1"/>
</dbReference>
<accession>A0A370G5T2</accession>
<dbReference type="EMBL" id="QQAY01000015">
    <property type="protein sequence ID" value="RDI39178.1"/>
    <property type="molecule type" value="Genomic_DNA"/>
</dbReference>
<feature type="domain" description="MucB/RseB N-terminal" evidence="1">
    <location>
        <begin position="238"/>
        <end position="284"/>
    </location>
</feature>
<dbReference type="OrthoDB" id="2881381at2"/>
<evidence type="ECO:0000259" key="1">
    <source>
        <dbReference type="Pfam" id="PF03888"/>
    </source>
</evidence>
<proteinExistence type="predicted"/>
<dbReference type="RefSeq" id="WP_114746784.1">
    <property type="nucleotide sequence ID" value="NZ_QQAY01000015.1"/>
</dbReference>
<sequence length="292" mass="32843">MVKKFMAAAAIAVAVGIAGIYGLSEWNHPKEKKEVHAVHTNFKRASAPAASAPNETIFPLDLSDQDAIQERMLNSYNYFDSAKGSFRYYSETVPFDLIIDYKLQMKNKVSYSTSLLNQATGVKTEETFDGNNLISLNHHDKTYQSQPYEVQSKGQYMKLKNAVTKNGDGTKNYNYPATGIELGYAGTSLHSKEIALGFLEDHSLWKASRRENILGRTAIVIEGTFDDSFQRKLSAKTFTLWMDQNSGILLKMELYNANGRSIEGIETKDIKINEAFDVENAKIPKDYKQFKS</sequence>
<name>A0A370G5T2_9BACI</name>
<dbReference type="AlphaFoldDB" id="A0A370G5T2"/>
<keyword evidence="3" id="KW-1185">Reference proteome</keyword>
<organism evidence="2 3">
    <name type="scientific">Falsibacillus pallidus</name>
    <dbReference type="NCBI Taxonomy" id="493781"/>
    <lineage>
        <taxon>Bacteria</taxon>
        <taxon>Bacillati</taxon>
        <taxon>Bacillota</taxon>
        <taxon>Bacilli</taxon>
        <taxon>Bacillales</taxon>
        <taxon>Bacillaceae</taxon>
        <taxon>Falsibacillus</taxon>
    </lineage>
</organism>
<dbReference type="Pfam" id="PF03888">
    <property type="entry name" value="MucB_RseB"/>
    <property type="match status" value="1"/>
</dbReference>